<name>A0A6C0JTI3_9ZZZZ</name>
<organism evidence="1">
    <name type="scientific">viral metagenome</name>
    <dbReference type="NCBI Taxonomy" id="1070528"/>
    <lineage>
        <taxon>unclassified sequences</taxon>
        <taxon>metagenomes</taxon>
        <taxon>organismal metagenomes</taxon>
    </lineage>
</organism>
<reference evidence="1" key="1">
    <citation type="journal article" date="2020" name="Nature">
        <title>Giant virus diversity and host interactions through global metagenomics.</title>
        <authorList>
            <person name="Schulz F."/>
            <person name="Roux S."/>
            <person name="Paez-Espino D."/>
            <person name="Jungbluth S."/>
            <person name="Walsh D.A."/>
            <person name="Denef V.J."/>
            <person name="McMahon K.D."/>
            <person name="Konstantinidis K.T."/>
            <person name="Eloe-Fadrosh E.A."/>
            <person name="Kyrpides N.C."/>
            <person name="Woyke T."/>
        </authorList>
    </citation>
    <scope>NUCLEOTIDE SEQUENCE</scope>
    <source>
        <strain evidence="1">GVMAG-S-1062768-28</strain>
    </source>
</reference>
<dbReference type="AlphaFoldDB" id="A0A6C0JTI3"/>
<accession>A0A6C0JTI3</accession>
<sequence length="88" mass="10461">MGNRITRGEEICDSKGNVIFIVLNRCVVPEGYFVDPQSIDNVRFYRRRNKHVKNAPIYIYYRNRSFSQAIRATRRQVLLAEQNIKKKQ</sequence>
<dbReference type="EMBL" id="MN740694">
    <property type="protein sequence ID" value="QHU08116.1"/>
    <property type="molecule type" value="Genomic_DNA"/>
</dbReference>
<proteinExistence type="predicted"/>
<evidence type="ECO:0000313" key="1">
    <source>
        <dbReference type="EMBL" id="QHU08116.1"/>
    </source>
</evidence>
<protein>
    <submittedName>
        <fullName evidence="1">Uncharacterized protein</fullName>
    </submittedName>
</protein>